<dbReference type="GO" id="GO:0003824">
    <property type="term" value="F:catalytic activity"/>
    <property type="evidence" value="ECO:0007669"/>
    <property type="project" value="InterPro"/>
</dbReference>
<dbReference type="SUPFAM" id="SSF75304">
    <property type="entry name" value="Amidase signature (AS) enzymes"/>
    <property type="match status" value="1"/>
</dbReference>
<organism evidence="2 3">
    <name type="scientific">Acidithiobacillus caldus (strain SM-1)</name>
    <dbReference type="NCBI Taxonomy" id="990288"/>
    <lineage>
        <taxon>Bacteria</taxon>
        <taxon>Pseudomonadati</taxon>
        <taxon>Pseudomonadota</taxon>
        <taxon>Acidithiobacillia</taxon>
        <taxon>Acidithiobacillales</taxon>
        <taxon>Acidithiobacillaceae</taxon>
        <taxon>Acidithiobacillus</taxon>
    </lineage>
</organism>
<dbReference type="Pfam" id="PF01425">
    <property type="entry name" value="Amidase"/>
    <property type="match status" value="1"/>
</dbReference>
<reference evidence="2 3" key="1">
    <citation type="journal article" date="2011" name="J. Genet. Genomics">
        <title>Unraveling the Acidithiobacillus caldus complete genome and its central metabolisms for carbon assimilation.</title>
        <authorList>
            <person name="You X.Y."/>
            <person name="Guo X."/>
            <person name="Zheng H.J."/>
            <person name="Zhang M.J."/>
            <person name="Liu L.J."/>
            <person name="Zhu Y.Q."/>
            <person name="Zhu B."/>
            <person name="Wang S.Y."/>
            <person name="Zhao G.P."/>
            <person name="Poetsch A."/>
            <person name="Jiang C.Y."/>
            <person name="Liu S.J."/>
        </authorList>
    </citation>
    <scope>NUCLEOTIDE SEQUENCE [LARGE SCALE GENOMIC DNA]</scope>
    <source>
        <strain evidence="2 3">SM-1</strain>
        <plasmid evidence="3">Plasmid megaplasmid</plasmid>
    </source>
</reference>
<dbReference type="InterPro" id="IPR023631">
    <property type="entry name" value="Amidase_dom"/>
</dbReference>
<name>F9ZUL0_ACICS</name>
<dbReference type="Gene3D" id="3.90.1300.10">
    <property type="entry name" value="Amidase signature (AS) domain"/>
    <property type="match status" value="1"/>
</dbReference>
<dbReference type="PANTHER" id="PTHR11895:SF172">
    <property type="entry name" value="GLUTAMYL-TRNA(GLN) AMIDOTRANSFERASE"/>
    <property type="match status" value="1"/>
</dbReference>
<dbReference type="AlphaFoldDB" id="F9ZUL0"/>
<evidence type="ECO:0000313" key="2">
    <source>
        <dbReference type="EMBL" id="AEK59558.1"/>
    </source>
</evidence>
<accession>F9ZUL0</accession>
<geneLocation type="plasmid" evidence="2 3">
    <name>megaplasmid</name>
</geneLocation>
<gene>
    <name evidence="2" type="ordered locus">Atc_m027</name>
</gene>
<dbReference type="Proteomes" id="UP000006135">
    <property type="component" value="Plasmid megaplasmid"/>
</dbReference>
<dbReference type="InterPro" id="IPR014087">
    <property type="entry name" value="Carboxybiuret_hydro_AtzE"/>
</dbReference>
<evidence type="ECO:0000259" key="1">
    <source>
        <dbReference type="Pfam" id="PF01425"/>
    </source>
</evidence>
<dbReference type="KEGG" id="acu:Atc_m027"/>
<evidence type="ECO:0000313" key="3">
    <source>
        <dbReference type="Proteomes" id="UP000006135"/>
    </source>
</evidence>
<proteinExistence type="predicted"/>
<dbReference type="NCBIfam" id="TIGR02715">
    <property type="entry name" value="amido_AtzE"/>
    <property type="match status" value="1"/>
</dbReference>
<dbReference type="HOGENOM" id="CLU_009600_0_3_6"/>
<keyword evidence="2" id="KW-0614">Plasmid</keyword>
<feature type="domain" description="Amidase" evidence="1">
    <location>
        <begin position="23"/>
        <end position="441"/>
    </location>
</feature>
<dbReference type="InterPro" id="IPR036928">
    <property type="entry name" value="AS_sf"/>
</dbReference>
<dbReference type="NCBIfam" id="NF006631">
    <property type="entry name" value="PRK09201.1"/>
    <property type="match status" value="1"/>
</dbReference>
<protein>
    <submittedName>
        <fullName evidence="2">Amidohydrolase, AtzE family</fullName>
    </submittedName>
</protein>
<keyword evidence="3" id="KW-1185">Reference proteome</keyword>
<dbReference type="PANTHER" id="PTHR11895">
    <property type="entry name" value="TRANSAMIDASE"/>
    <property type="match status" value="1"/>
</dbReference>
<sequence length="460" mass="48812">MDWMSATEIAERVRTGSLTARAVVDHTLERIAAQNPRLNAFTLVTAERACQKATQVDQLVATGHDPGPLAGVPFAVKNLFDIQGEVTLAGSKINRDLPPALQDSTLVRRLSAAGAILVGALNMGEYAYDFTGENLHYGASRNPHDLSRMTGGSSGGSGSAVAGGLVPLALGSDTNGSIRVPSSLCGIFGLKPTYGRLSRGGSFPFCPSLDHVGPMARSAQDLALAYDALQGPDDRDAALVRRSVEPVGTLTTELDSNLRIAVLGGYFAQQGTDAARRALQRVADALGVKSTIEIPEVAAARAAAYVVTNAESSALHLPNLRTRPHDYDPDVRDRMLAGALLPATAYLQAQRVRAHFQKIVADVLTRHDILLAPATPMTAPSIGQKTMVLGGEEMLVRPHLGLYTQPFSFIGLPVVVVPVQLPDSLPIGVQVIAGPWQEARALQVARVLEDRGFVSPIPYF</sequence>
<dbReference type="InterPro" id="IPR000120">
    <property type="entry name" value="Amidase"/>
</dbReference>
<dbReference type="EMBL" id="CP002574">
    <property type="protein sequence ID" value="AEK59558.1"/>
    <property type="molecule type" value="Genomic_DNA"/>
</dbReference>